<dbReference type="GO" id="GO:0000472">
    <property type="term" value="P:endonucleolytic cleavage to generate mature 5'-end of SSU-rRNA from (SSU-rRNA, 5.8S rRNA, LSU-rRNA)"/>
    <property type="evidence" value="ECO:0007669"/>
    <property type="project" value="EnsemblFungi"/>
</dbReference>
<dbReference type="PANTHER" id="PTHR18359:SF0">
    <property type="entry name" value="U3 SMALL NUCLEOLAR RNA-ASSOCIATED PROTEIN 18 HOMOLOG"/>
    <property type="match status" value="1"/>
</dbReference>
<feature type="compositionally biased region" description="Acidic residues" evidence="8">
    <location>
        <begin position="97"/>
        <end position="121"/>
    </location>
</feature>
<keyword evidence="3 7" id="KW-0853">WD repeat</keyword>
<keyword evidence="5" id="KW-0539">Nucleus</keyword>
<evidence type="ECO:0000256" key="4">
    <source>
        <dbReference type="ARBA" id="ARBA00022737"/>
    </source>
</evidence>
<comment type="subcellular location">
    <subcellularLocation>
        <location evidence="1">Nucleus</location>
        <location evidence="1">Nucleolus</location>
    </subcellularLocation>
</comment>
<dbReference type="GO" id="GO:0000480">
    <property type="term" value="P:endonucleolytic cleavage in 5'-ETS of tricistronic rRNA transcript (SSU-rRNA, 5.8S rRNA, LSU-rRNA)"/>
    <property type="evidence" value="ECO:0007669"/>
    <property type="project" value="EnsemblFungi"/>
</dbReference>
<accession>A0A1E4SRD8</accession>
<organism evidence="9 10">
    <name type="scientific">Suhomyces tanzawaensis NRRL Y-17324</name>
    <dbReference type="NCBI Taxonomy" id="984487"/>
    <lineage>
        <taxon>Eukaryota</taxon>
        <taxon>Fungi</taxon>
        <taxon>Dikarya</taxon>
        <taxon>Ascomycota</taxon>
        <taxon>Saccharomycotina</taxon>
        <taxon>Pichiomycetes</taxon>
        <taxon>Debaryomycetaceae</taxon>
        <taxon>Suhomyces</taxon>
    </lineage>
</organism>
<sequence>MPKNLDGEDVTLDPPDQEELLLEKLIFGDSEGFENNLKKVDNLYDYSSDEADGNSGKFFNSSSEEESDEELGGVQDEDLFFIDDGADNMDIDKEGSDASDQEESEASDSDADNAWNDSDDDNFSISLVNSDRLKKLRRSYTDSKISGKSYITRLRSQFEKIYPRPEWVDKLEEDIEKGSDDEEDPSALVKANDVNSILKILNTSQQFIMPTQMRLLAPNKIAITRLKDANHQRVSKSAIQSISFHRSHPLLLTGGFDKTLRIYNIDGKNNTYVTSLHLKDSPISACQFSPISTDRIGNETNFIFAAGRRRYMNKWDLSSGDVEKISRMYGHEDTQRSFEYFKISPQGNYIGMTGSSGWCNLLNGITGQWIRGFKIEGTIVDFEFAHDESFIIIINSAGEVWEYELGSPAGARGSKTLNQIITRWQDDGGIGITKIALGGANDRWLAIGTNNGYVNIYDRSSPSKKPFKTVDNLVTSISSLKFCPDGQVLCIASRAKRDALRLVHMPTGTVFSNWPTSGTPLGKVTAVAFSPNNELLAIGNEAGKVTLWRLDHY</sequence>
<gene>
    <name evidence="9" type="ORF">CANTADRAFT_133250</name>
</gene>
<evidence type="ECO:0000313" key="9">
    <source>
        <dbReference type="EMBL" id="ODV82065.1"/>
    </source>
</evidence>
<dbReference type="RefSeq" id="XP_020067187.1">
    <property type="nucleotide sequence ID" value="XM_020206255.1"/>
</dbReference>
<dbReference type="PROSITE" id="PS50082">
    <property type="entry name" value="WD_REPEATS_2"/>
    <property type="match status" value="2"/>
</dbReference>
<dbReference type="AlphaFoldDB" id="A0A1E4SRD8"/>
<protein>
    <submittedName>
        <fullName evidence="9">U3 snoRNA associated protein</fullName>
    </submittedName>
</protein>
<reference evidence="10" key="1">
    <citation type="submission" date="2016-05" db="EMBL/GenBank/DDBJ databases">
        <title>Comparative genomics of biotechnologically important yeasts.</title>
        <authorList>
            <consortium name="DOE Joint Genome Institute"/>
            <person name="Riley R."/>
            <person name="Haridas S."/>
            <person name="Wolfe K.H."/>
            <person name="Lopes M.R."/>
            <person name="Hittinger C.T."/>
            <person name="Goker M."/>
            <person name="Salamov A."/>
            <person name="Wisecaver J."/>
            <person name="Long T.M."/>
            <person name="Aerts A.L."/>
            <person name="Barry K."/>
            <person name="Choi C."/>
            <person name="Clum A."/>
            <person name="Coughlan A.Y."/>
            <person name="Deshpande S."/>
            <person name="Douglass A.P."/>
            <person name="Hanson S.J."/>
            <person name="Klenk H.-P."/>
            <person name="Labutti K."/>
            <person name="Lapidus A."/>
            <person name="Lindquist E."/>
            <person name="Lipzen A."/>
            <person name="Meier-Kolthoff J.P."/>
            <person name="Ohm R.A."/>
            <person name="Otillar R.P."/>
            <person name="Pangilinan J."/>
            <person name="Peng Y."/>
            <person name="Rokas A."/>
            <person name="Rosa C.A."/>
            <person name="Scheuner C."/>
            <person name="Sibirny A.A."/>
            <person name="Slot J.C."/>
            <person name="Stielow J.B."/>
            <person name="Sun H."/>
            <person name="Kurtzman C.P."/>
            <person name="Blackwell M."/>
            <person name="Grigoriev I.V."/>
            <person name="Jeffries T.W."/>
        </authorList>
    </citation>
    <scope>NUCLEOTIDE SEQUENCE [LARGE SCALE GENOMIC DNA]</scope>
    <source>
        <strain evidence="10">NRRL Y-17324</strain>
    </source>
</reference>
<dbReference type="PANTHER" id="PTHR18359">
    <property type="entry name" value="WD-REPEAT PROTEIN-RELATED"/>
    <property type="match status" value="1"/>
</dbReference>
<dbReference type="Pfam" id="PF00400">
    <property type="entry name" value="WD40"/>
    <property type="match status" value="2"/>
</dbReference>
<comment type="similarity">
    <text evidence="6">Belongs to the WD repeat UTP18 family.</text>
</comment>
<evidence type="ECO:0000256" key="5">
    <source>
        <dbReference type="ARBA" id="ARBA00023242"/>
    </source>
</evidence>
<dbReference type="SUPFAM" id="SSF50978">
    <property type="entry name" value="WD40 repeat-like"/>
    <property type="match status" value="1"/>
</dbReference>
<dbReference type="STRING" id="984487.A0A1E4SRD8"/>
<dbReference type="InterPro" id="IPR045161">
    <property type="entry name" value="Utp18"/>
</dbReference>
<evidence type="ECO:0000256" key="2">
    <source>
        <dbReference type="ARBA" id="ARBA00022552"/>
    </source>
</evidence>
<evidence type="ECO:0000256" key="3">
    <source>
        <dbReference type="ARBA" id="ARBA00022574"/>
    </source>
</evidence>
<dbReference type="OrthoDB" id="1935146at2759"/>
<evidence type="ECO:0000256" key="8">
    <source>
        <dbReference type="SAM" id="MobiDB-lite"/>
    </source>
</evidence>
<dbReference type="FunFam" id="2.130.10.10:FF:000660">
    <property type="entry name" value="U3 snoRNP protein"/>
    <property type="match status" value="1"/>
</dbReference>
<name>A0A1E4SRD8_9ASCO</name>
<dbReference type="SMART" id="SM00320">
    <property type="entry name" value="WD40"/>
    <property type="match status" value="5"/>
</dbReference>
<evidence type="ECO:0000256" key="7">
    <source>
        <dbReference type="PROSITE-ProRule" id="PRU00221"/>
    </source>
</evidence>
<proteinExistence type="inferred from homology"/>
<keyword evidence="2" id="KW-0698">rRNA processing</keyword>
<dbReference type="Gene3D" id="2.130.10.10">
    <property type="entry name" value="YVTN repeat-like/Quinoprotein amine dehydrogenase"/>
    <property type="match status" value="1"/>
</dbReference>
<dbReference type="InterPro" id="IPR015943">
    <property type="entry name" value="WD40/YVTN_repeat-like_dom_sf"/>
</dbReference>
<dbReference type="GO" id="GO:0034388">
    <property type="term" value="C:Pwp2p-containing subcomplex of 90S preribosome"/>
    <property type="evidence" value="ECO:0007669"/>
    <property type="project" value="EnsemblFungi"/>
</dbReference>
<evidence type="ECO:0000256" key="1">
    <source>
        <dbReference type="ARBA" id="ARBA00004604"/>
    </source>
</evidence>
<dbReference type="GeneID" id="30980392"/>
<dbReference type="InterPro" id="IPR001680">
    <property type="entry name" value="WD40_rpt"/>
</dbReference>
<evidence type="ECO:0000256" key="6">
    <source>
        <dbReference type="ARBA" id="ARBA00025767"/>
    </source>
</evidence>
<dbReference type="GO" id="GO:0032040">
    <property type="term" value="C:small-subunit processome"/>
    <property type="evidence" value="ECO:0007669"/>
    <property type="project" value="EnsemblFungi"/>
</dbReference>
<feature type="repeat" description="WD" evidence="7">
    <location>
        <begin position="232"/>
        <end position="273"/>
    </location>
</feature>
<dbReference type="EMBL" id="KV453909">
    <property type="protein sequence ID" value="ODV82065.1"/>
    <property type="molecule type" value="Genomic_DNA"/>
</dbReference>
<feature type="compositionally biased region" description="Acidic residues" evidence="8">
    <location>
        <begin position="63"/>
        <end position="89"/>
    </location>
</feature>
<feature type="region of interest" description="Disordered" evidence="8">
    <location>
        <begin position="47"/>
        <end position="121"/>
    </location>
</feature>
<dbReference type="GO" id="GO:0000447">
    <property type="term" value="P:endonucleolytic cleavage in ITS1 to separate SSU-rRNA from 5.8S rRNA and LSU-rRNA from tricistronic rRNA transcript (SSU-rRNA, 5.8S rRNA, LSU-rRNA)"/>
    <property type="evidence" value="ECO:0007669"/>
    <property type="project" value="EnsemblFungi"/>
</dbReference>
<feature type="repeat" description="WD" evidence="7">
    <location>
        <begin position="524"/>
        <end position="553"/>
    </location>
</feature>
<dbReference type="InterPro" id="IPR036322">
    <property type="entry name" value="WD40_repeat_dom_sf"/>
</dbReference>
<keyword evidence="4" id="KW-0677">Repeat</keyword>
<dbReference type="PROSITE" id="PS50294">
    <property type="entry name" value="WD_REPEATS_REGION"/>
    <property type="match status" value="1"/>
</dbReference>
<feature type="compositionally biased region" description="Low complexity" evidence="8">
    <location>
        <begin position="53"/>
        <end position="62"/>
    </location>
</feature>
<dbReference type="Proteomes" id="UP000094285">
    <property type="component" value="Unassembled WGS sequence"/>
</dbReference>
<keyword evidence="10" id="KW-1185">Reference proteome</keyword>
<dbReference type="GO" id="GO:0000292">
    <property type="term" value="P:RNA fragment catabolic process"/>
    <property type="evidence" value="ECO:0007669"/>
    <property type="project" value="EnsemblFungi"/>
</dbReference>
<evidence type="ECO:0000313" key="10">
    <source>
        <dbReference type="Proteomes" id="UP000094285"/>
    </source>
</evidence>